<comment type="similarity">
    <text evidence="2">Belongs to the bacterial ribosomal protein bL19 family.</text>
</comment>
<evidence type="ECO:0000256" key="2">
    <source>
        <dbReference type="ARBA" id="ARBA00005781"/>
    </source>
</evidence>
<dbReference type="SUPFAM" id="SSF103473">
    <property type="entry name" value="MFS general substrate transporter"/>
    <property type="match status" value="1"/>
</dbReference>
<dbReference type="InterPro" id="IPR036259">
    <property type="entry name" value="MFS_trans_sf"/>
</dbReference>
<dbReference type="SUPFAM" id="SSF50104">
    <property type="entry name" value="Translation proteins SH3-like domain"/>
    <property type="match status" value="1"/>
</dbReference>
<dbReference type="GO" id="GO:0016020">
    <property type="term" value="C:membrane"/>
    <property type="evidence" value="ECO:0007669"/>
    <property type="project" value="UniProtKB-SubCell"/>
</dbReference>
<dbReference type="Gene3D" id="2.30.30.790">
    <property type="match status" value="1"/>
</dbReference>
<dbReference type="InterPro" id="IPR011701">
    <property type="entry name" value="MFS"/>
</dbReference>
<name>A0A5N7AWK1_9EURO</name>
<dbReference type="GO" id="GO:0003735">
    <property type="term" value="F:structural constituent of ribosome"/>
    <property type="evidence" value="ECO:0007669"/>
    <property type="project" value="InterPro"/>
</dbReference>
<accession>A0A5N7AWK1</accession>
<feature type="transmembrane region" description="Helical" evidence="6">
    <location>
        <begin position="806"/>
        <end position="832"/>
    </location>
</feature>
<dbReference type="Pfam" id="PF06985">
    <property type="entry name" value="HET"/>
    <property type="match status" value="1"/>
</dbReference>
<dbReference type="InterPro" id="IPR038657">
    <property type="entry name" value="Ribosomal_bL19_sf"/>
</dbReference>
<keyword evidence="3" id="KW-0689">Ribosomal protein</keyword>
<organism evidence="8 9">
    <name type="scientific">Aspergillus bertholletiae</name>
    <dbReference type="NCBI Taxonomy" id="1226010"/>
    <lineage>
        <taxon>Eukaryota</taxon>
        <taxon>Fungi</taxon>
        <taxon>Dikarya</taxon>
        <taxon>Ascomycota</taxon>
        <taxon>Pezizomycotina</taxon>
        <taxon>Eurotiomycetes</taxon>
        <taxon>Eurotiomycetidae</taxon>
        <taxon>Eurotiales</taxon>
        <taxon>Aspergillaceae</taxon>
        <taxon>Aspergillus</taxon>
        <taxon>Aspergillus subgen. Circumdati</taxon>
    </lineage>
</organism>
<feature type="transmembrane region" description="Helical" evidence="6">
    <location>
        <begin position="886"/>
        <end position="907"/>
    </location>
</feature>
<comment type="subcellular location">
    <subcellularLocation>
        <location evidence="1">Membrane</location>
        <topology evidence="1">Multi-pass membrane protein</topology>
    </subcellularLocation>
</comment>
<dbReference type="InterPro" id="IPR008991">
    <property type="entry name" value="Translation_prot_SH3-like_sf"/>
</dbReference>
<keyword evidence="9" id="KW-1185">Reference proteome</keyword>
<dbReference type="Pfam" id="PF01245">
    <property type="entry name" value="Ribosomal_L19"/>
    <property type="match status" value="1"/>
</dbReference>
<dbReference type="InterPro" id="IPR010730">
    <property type="entry name" value="HET"/>
</dbReference>
<protein>
    <submittedName>
        <fullName evidence="8">Heterokaryon incompatibility protein-domain-containing protein</fullName>
    </submittedName>
</protein>
<keyword evidence="6" id="KW-0812">Transmembrane</keyword>
<proteinExistence type="inferred from homology"/>
<feature type="transmembrane region" description="Helical" evidence="6">
    <location>
        <begin position="853"/>
        <end position="874"/>
    </location>
</feature>
<evidence type="ECO:0000256" key="6">
    <source>
        <dbReference type="SAM" id="Phobius"/>
    </source>
</evidence>
<evidence type="ECO:0000259" key="7">
    <source>
        <dbReference type="Pfam" id="PF06985"/>
    </source>
</evidence>
<feature type="domain" description="Heterokaryon incompatibility" evidence="7">
    <location>
        <begin position="258"/>
        <end position="388"/>
    </location>
</feature>
<feature type="transmembrane region" description="Helical" evidence="6">
    <location>
        <begin position="190"/>
        <end position="209"/>
    </location>
</feature>
<reference evidence="8 9" key="1">
    <citation type="submission" date="2019-04" db="EMBL/GenBank/DDBJ databases">
        <title>Friends and foes A comparative genomics studyof 23 Aspergillus species from section Flavi.</title>
        <authorList>
            <consortium name="DOE Joint Genome Institute"/>
            <person name="Kjaerbolling I."/>
            <person name="Vesth T."/>
            <person name="Frisvad J.C."/>
            <person name="Nybo J.L."/>
            <person name="Theobald S."/>
            <person name="Kildgaard S."/>
            <person name="Isbrandt T."/>
            <person name="Kuo A."/>
            <person name="Sato A."/>
            <person name="Lyhne E.K."/>
            <person name="Kogle M.E."/>
            <person name="Wiebenga A."/>
            <person name="Kun R.S."/>
            <person name="Lubbers R.J."/>
            <person name="Makela M.R."/>
            <person name="Barry K."/>
            <person name="Chovatia M."/>
            <person name="Clum A."/>
            <person name="Daum C."/>
            <person name="Haridas S."/>
            <person name="He G."/>
            <person name="LaButti K."/>
            <person name="Lipzen A."/>
            <person name="Mondo S."/>
            <person name="Riley R."/>
            <person name="Salamov A."/>
            <person name="Simmons B.A."/>
            <person name="Magnuson J.K."/>
            <person name="Henrissat B."/>
            <person name="Mortensen U.H."/>
            <person name="Larsen T.O."/>
            <person name="Devries R.P."/>
            <person name="Grigoriev I.V."/>
            <person name="Machida M."/>
            <person name="Baker S.E."/>
            <person name="Andersen M.R."/>
        </authorList>
    </citation>
    <scope>NUCLEOTIDE SEQUENCE [LARGE SCALE GENOMIC DNA]</scope>
    <source>
        <strain evidence="8 9">IBT 29228</strain>
    </source>
</reference>
<dbReference type="Proteomes" id="UP000326198">
    <property type="component" value="Unassembled WGS sequence"/>
</dbReference>
<feature type="transmembrane region" description="Helical" evidence="6">
    <location>
        <begin position="721"/>
        <end position="742"/>
    </location>
</feature>
<dbReference type="EMBL" id="ML736290">
    <property type="protein sequence ID" value="KAE8374237.1"/>
    <property type="molecule type" value="Genomic_DNA"/>
</dbReference>
<dbReference type="GO" id="GO:0006412">
    <property type="term" value="P:translation"/>
    <property type="evidence" value="ECO:0007669"/>
    <property type="project" value="InterPro"/>
</dbReference>
<sequence>MATFSPILRQLGCLRSLAKPQSFAPSQIARRSITTAYTPKHEPVPLPSKLPKSFLSQIPPRQQPTNGRKKLKVYPAPPSSRTVCKDPVAAVTEAQLATLDPTGERKALFDYRRNPRSVKVGDILRVTFKNGDPFSGVCLSIRLRGVDTTFLLRNELTRVGVEMWVKVFSPNVESVEIVQRTEKRKRRARLYYMRCVYGLLLALFCKMSANMPPYNYMPLPHGYNAIRILRLLPNNEQTAPIKCELIEYPLKEQEWQVYEALSYVWGSTEILSLIYVNSCALEVASNLHAALLRLRLQRFPRLLWVDAICIDQKSNAEKEQQIQLMANIYGQAKNVIVWLGEEENNSTPTLARLQAAAEGESLLEGLDDAALMALLERPWFRRVWVLQEVGVARSVLVKCGPIEMNGYAFSSGLRHMEGLNNRCPRLQNLINSVRPVTYLLGRAIFRPGYGVTYERGRSLGELLDMYHSHKATIRHDKVFALLGMCCDKLDEVGLLPHYDIPWEALFQRVIRHTLSKMVSIKTWPDKEFALIKGMGYSLGMVSGAYGDKSRLDRQHVQIDLNDPLKLPQCFKDLKTHWNHSIERCTIKWTVRVSAQPVKPGDVVCLLQGASKPSIIRPFKDYFDIIIIGVTPLYLAKGEINQELTRVKKEAAINMSDSPSLEPSPGSKTGSAEAPTFIHSENIIRVDAGLKAPKLKDGDTAMALFNDEDFQEPVDPAEARKLLWKIDFMILPYLAVCYAFFYIDKQDSHLTAQRGVFLMIQAACHNFTTLAVLRALGGAAEACADPAFMLITSMWYTRREQPVRIGLWYTANGLGIALGGLLGYGIGHIRGALPSWKYEFIVMYAALPGHTKKVVTNAVLFLGYCTGNIAGPFFYKESQKPTYELGIWSMIVSHLLEAVLISILGLLLRWENKKRDKMQSRMEGGLEGRDLDATAFLDLTDRENLNFRYIY</sequence>
<evidence type="ECO:0000313" key="9">
    <source>
        <dbReference type="Proteomes" id="UP000326198"/>
    </source>
</evidence>
<dbReference type="Gene3D" id="1.20.1250.20">
    <property type="entry name" value="MFS general substrate transporter like domains"/>
    <property type="match status" value="1"/>
</dbReference>
<keyword evidence="4" id="KW-0687">Ribonucleoprotein</keyword>
<gene>
    <name evidence="8" type="ORF">BDV26DRAFT_284441</name>
</gene>
<evidence type="ECO:0000256" key="5">
    <source>
        <dbReference type="SAM" id="MobiDB-lite"/>
    </source>
</evidence>
<evidence type="ECO:0000313" key="8">
    <source>
        <dbReference type="EMBL" id="KAE8374237.1"/>
    </source>
</evidence>
<evidence type="ECO:0000256" key="4">
    <source>
        <dbReference type="ARBA" id="ARBA00023274"/>
    </source>
</evidence>
<dbReference type="InterPro" id="IPR052895">
    <property type="entry name" value="HetReg/Transcr_Mod"/>
</dbReference>
<keyword evidence="6" id="KW-0472">Membrane</keyword>
<dbReference type="GO" id="GO:0022857">
    <property type="term" value="F:transmembrane transporter activity"/>
    <property type="evidence" value="ECO:0007669"/>
    <property type="project" value="InterPro"/>
</dbReference>
<dbReference type="PANTHER" id="PTHR24148">
    <property type="entry name" value="ANKYRIN REPEAT DOMAIN-CONTAINING PROTEIN 39 HOMOLOG-RELATED"/>
    <property type="match status" value="1"/>
</dbReference>
<feature type="compositionally biased region" description="Polar residues" evidence="5">
    <location>
        <begin position="54"/>
        <end position="66"/>
    </location>
</feature>
<evidence type="ECO:0000256" key="1">
    <source>
        <dbReference type="ARBA" id="ARBA00004141"/>
    </source>
</evidence>
<dbReference type="GO" id="GO:0005840">
    <property type="term" value="C:ribosome"/>
    <property type="evidence" value="ECO:0007669"/>
    <property type="project" value="UniProtKB-KW"/>
</dbReference>
<dbReference type="AlphaFoldDB" id="A0A5N7AWK1"/>
<keyword evidence="6" id="KW-1133">Transmembrane helix</keyword>
<dbReference type="Pfam" id="PF07690">
    <property type="entry name" value="MFS_1"/>
    <property type="match status" value="1"/>
</dbReference>
<dbReference type="PANTHER" id="PTHR24148:SF78">
    <property type="entry name" value="HETEROKARYON INCOMPATIBILITY DOMAIN-CONTAINING PROTEIN"/>
    <property type="match status" value="1"/>
</dbReference>
<feature type="region of interest" description="Disordered" evidence="5">
    <location>
        <begin position="38"/>
        <end position="79"/>
    </location>
</feature>
<evidence type="ECO:0000256" key="3">
    <source>
        <dbReference type="ARBA" id="ARBA00022980"/>
    </source>
</evidence>
<dbReference type="OrthoDB" id="2157530at2759"/>
<dbReference type="InterPro" id="IPR001857">
    <property type="entry name" value="Ribosomal_bL19"/>
</dbReference>
<dbReference type="GO" id="GO:1990904">
    <property type="term" value="C:ribonucleoprotein complex"/>
    <property type="evidence" value="ECO:0007669"/>
    <property type="project" value="UniProtKB-KW"/>
</dbReference>